<feature type="non-terminal residue" evidence="7">
    <location>
        <position position="1"/>
    </location>
</feature>
<dbReference type="Pfam" id="PF03547">
    <property type="entry name" value="Mem_trans"/>
    <property type="match status" value="1"/>
</dbReference>
<dbReference type="GO" id="GO:0005783">
    <property type="term" value="C:endoplasmic reticulum"/>
    <property type="evidence" value="ECO:0007669"/>
    <property type="project" value="TreeGrafter"/>
</dbReference>
<dbReference type="HOGENOM" id="CLU_026460_0_0_1"/>
<feature type="region of interest" description="Disordered" evidence="5">
    <location>
        <begin position="164"/>
        <end position="194"/>
    </location>
</feature>
<name>A0A0C9U1K4_SPHS4</name>
<dbReference type="InterPro" id="IPR004776">
    <property type="entry name" value="Mem_transp_PIN-like"/>
</dbReference>
<feature type="compositionally biased region" description="Basic residues" evidence="5">
    <location>
        <begin position="263"/>
        <end position="277"/>
    </location>
</feature>
<evidence type="ECO:0000313" key="8">
    <source>
        <dbReference type="Proteomes" id="UP000054279"/>
    </source>
</evidence>
<evidence type="ECO:0000256" key="6">
    <source>
        <dbReference type="SAM" id="Phobius"/>
    </source>
</evidence>
<evidence type="ECO:0000313" key="7">
    <source>
        <dbReference type="EMBL" id="KIJ36688.1"/>
    </source>
</evidence>
<feature type="transmembrane region" description="Helical" evidence="6">
    <location>
        <begin position="495"/>
        <end position="517"/>
    </location>
</feature>
<feature type="region of interest" description="Disordered" evidence="5">
    <location>
        <begin position="216"/>
        <end position="277"/>
    </location>
</feature>
<keyword evidence="8" id="KW-1185">Reference proteome</keyword>
<dbReference type="Proteomes" id="UP000054279">
    <property type="component" value="Unassembled WGS sequence"/>
</dbReference>
<sequence>SISEVGLLCVAGYVLARQDILDKKTQKRINRINISLFTPSLLFSKVAFSLTPEKLKELWIIPLVFVVTTLTSMGVAYGFGTVLRLRRSQKFFAMAAAMFMNSNSLPIALMQSLVYSVKVLRWGNDDTGDAMLGRALTYLVLYSTFGMVLRWSYGVRLLTQADEESSEVDKDIEQPTERTSLLHKGDKGDKGSKHPAYSAIRAFSSPTVILHRANEDTEQPYSSKASASSSGASSPTLSPTLSRESSTDHVPDTPTVNGDHHYLKPRNCRKKSKKSIKARHFQNFPTTPVEEEPQTAVSRFIRRAKKRRCIFVRTWLRIKHTMHSINNFMTAPMWAALASLIVACIPSLQHFMMEHVRPIKGAINSAGNCSIPLTLIVLGGYFWTPEPEEVEKKVEKNMIKRIQKRLGLGGDAKGKGQEGNGYQEETRSTDDAASIVERVKMIFEQNRTYPETKDYLPNVHVHNPLDAVHQHSYFHHQNQAASGDAFERLISRTIFWAYCIITPISTIVAVLIGLVFAKLE</sequence>
<dbReference type="GO" id="GO:0055085">
    <property type="term" value="P:transmembrane transport"/>
    <property type="evidence" value="ECO:0007669"/>
    <property type="project" value="InterPro"/>
</dbReference>
<feature type="transmembrane region" description="Helical" evidence="6">
    <location>
        <begin position="58"/>
        <end position="79"/>
    </location>
</feature>
<feature type="non-terminal residue" evidence="7">
    <location>
        <position position="520"/>
    </location>
</feature>
<dbReference type="AlphaFoldDB" id="A0A0C9U1K4"/>
<keyword evidence="2 6" id="KW-0812">Transmembrane</keyword>
<feature type="transmembrane region" description="Helical" evidence="6">
    <location>
        <begin position="135"/>
        <end position="153"/>
    </location>
</feature>
<evidence type="ECO:0000256" key="2">
    <source>
        <dbReference type="ARBA" id="ARBA00022692"/>
    </source>
</evidence>
<organism evidence="7 8">
    <name type="scientific">Sphaerobolus stellatus (strain SS14)</name>
    <dbReference type="NCBI Taxonomy" id="990650"/>
    <lineage>
        <taxon>Eukaryota</taxon>
        <taxon>Fungi</taxon>
        <taxon>Dikarya</taxon>
        <taxon>Basidiomycota</taxon>
        <taxon>Agaricomycotina</taxon>
        <taxon>Agaricomycetes</taxon>
        <taxon>Phallomycetidae</taxon>
        <taxon>Geastrales</taxon>
        <taxon>Sphaerobolaceae</taxon>
        <taxon>Sphaerobolus</taxon>
    </lineage>
</organism>
<feature type="transmembrane region" description="Helical" evidence="6">
    <location>
        <begin position="361"/>
        <end position="383"/>
    </location>
</feature>
<feature type="compositionally biased region" description="Basic and acidic residues" evidence="5">
    <location>
        <begin position="183"/>
        <end position="192"/>
    </location>
</feature>
<evidence type="ECO:0000256" key="5">
    <source>
        <dbReference type="SAM" id="MobiDB-lite"/>
    </source>
</evidence>
<reference evidence="7 8" key="1">
    <citation type="submission" date="2014-06" db="EMBL/GenBank/DDBJ databases">
        <title>Evolutionary Origins and Diversification of the Mycorrhizal Mutualists.</title>
        <authorList>
            <consortium name="DOE Joint Genome Institute"/>
            <consortium name="Mycorrhizal Genomics Consortium"/>
            <person name="Kohler A."/>
            <person name="Kuo A."/>
            <person name="Nagy L.G."/>
            <person name="Floudas D."/>
            <person name="Copeland A."/>
            <person name="Barry K.W."/>
            <person name="Cichocki N."/>
            <person name="Veneault-Fourrey C."/>
            <person name="LaButti K."/>
            <person name="Lindquist E.A."/>
            <person name="Lipzen A."/>
            <person name="Lundell T."/>
            <person name="Morin E."/>
            <person name="Murat C."/>
            <person name="Riley R."/>
            <person name="Ohm R."/>
            <person name="Sun H."/>
            <person name="Tunlid A."/>
            <person name="Henrissat B."/>
            <person name="Grigoriev I.V."/>
            <person name="Hibbett D.S."/>
            <person name="Martin F."/>
        </authorList>
    </citation>
    <scope>NUCLEOTIDE SEQUENCE [LARGE SCALE GENOMIC DNA]</scope>
    <source>
        <strain evidence="7 8">SS14</strain>
    </source>
</reference>
<comment type="subcellular location">
    <subcellularLocation>
        <location evidence="1">Membrane</location>
        <topology evidence="1">Multi-pass membrane protein</topology>
    </subcellularLocation>
</comment>
<feature type="compositionally biased region" description="Basic and acidic residues" evidence="5">
    <location>
        <begin position="167"/>
        <end position="176"/>
    </location>
</feature>
<feature type="transmembrane region" description="Helical" evidence="6">
    <location>
        <begin position="327"/>
        <end position="349"/>
    </location>
</feature>
<keyword evidence="3 6" id="KW-1133">Transmembrane helix</keyword>
<dbReference type="OrthoDB" id="2499604at2759"/>
<accession>A0A0C9U1K4</accession>
<feature type="transmembrane region" description="Helical" evidence="6">
    <location>
        <begin position="91"/>
        <end position="115"/>
    </location>
</feature>
<keyword evidence="4 6" id="KW-0472">Membrane</keyword>
<feature type="compositionally biased region" description="Low complexity" evidence="5">
    <location>
        <begin position="220"/>
        <end position="244"/>
    </location>
</feature>
<evidence type="ECO:0000256" key="3">
    <source>
        <dbReference type="ARBA" id="ARBA00022989"/>
    </source>
</evidence>
<feature type="region of interest" description="Disordered" evidence="5">
    <location>
        <begin position="410"/>
        <end position="429"/>
    </location>
</feature>
<dbReference type="GO" id="GO:0016020">
    <property type="term" value="C:membrane"/>
    <property type="evidence" value="ECO:0007669"/>
    <property type="project" value="UniProtKB-SubCell"/>
</dbReference>
<protein>
    <submittedName>
        <fullName evidence="7">Uncharacterized protein</fullName>
    </submittedName>
</protein>
<evidence type="ECO:0000256" key="1">
    <source>
        <dbReference type="ARBA" id="ARBA00004141"/>
    </source>
</evidence>
<dbReference type="PANTHER" id="PTHR31794:SF2">
    <property type="entry name" value="AUXIN EFFLUX TRANSPORTER FAMILY PROTEIN (EUROFUNG)"/>
    <property type="match status" value="1"/>
</dbReference>
<evidence type="ECO:0000256" key="4">
    <source>
        <dbReference type="ARBA" id="ARBA00023136"/>
    </source>
</evidence>
<dbReference type="EMBL" id="KN837175">
    <property type="protein sequence ID" value="KIJ36688.1"/>
    <property type="molecule type" value="Genomic_DNA"/>
</dbReference>
<gene>
    <name evidence="7" type="ORF">M422DRAFT_178893</name>
</gene>
<proteinExistence type="predicted"/>
<dbReference type="PANTHER" id="PTHR31794">
    <property type="entry name" value="AUXIN EFFLUX TRANSPORTER FAMILY PROTEIN (EUROFUNG)"/>
    <property type="match status" value="1"/>
</dbReference>